<feature type="region of interest" description="Disordered" evidence="13">
    <location>
        <begin position="217"/>
        <end position="245"/>
    </location>
</feature>
<dbReference type="STRING" id="48936.NJ75_02001"/>
<dbReference type="PATRIC" id="fig|48936.3.peg.2009"/>
<feature type="compositionally biased region" description="Low complexity" evidence="13">
    <location>
        <begin position="234"/>
        <end position="245"/>
    </location>
</feature>
<evidence type="ECO:0000256" key="14">
    <source>
        <dbReference type="SAM" id="Phobius"/>
    </source>
</evidence>
<accession>A0A0B9ABQ9</accession>
<evidence type="ECO:0000259" key="15">
    <source>
        <dbReference type="SMART" id="SM00867"/>
    </source>
</evidence>
<keyword evidence="9 14" id="KW-1133">Transmembrane helix</keyword>
<feature type="transmembrane region" description="Helical" evidence="14">
    <location>
        <begin position="141"/>
        <end position="163"/>
    </location>
</feature>
<dbReference type="InterPro" id="IPR052168">
    <property type="entry name" value="Cytochrome_b561_oxidase"/>
</dbReference>
<evidence type="ECO:0000256" key="2">
    <source>
        <dbReference type="ARBA" id="ARBA00004651"/>
    </source>
</evidence>
<sequence>MTTLRPERYSALAIILHWAIALLLLFQIGLGWALEDLPKGAVQFSGYQFHKSVGIAILLLSLARLVVRLFKARPAPVQDGKAQMLLASAVHVLLYAVMILGPLTGWIIVSTAKVRLQTMLFGKVPWPDLPVGQAFHEPAEVLHGALGTVGMALIVLHVAGALYHHFKREDVIGRMLPAAIRSHGAIGIAGFAAIALGAGALICGLFLSFSGNKSPGAKPPGEVASGSAADVPIEEPSASASSEPAVAESAAATAAKASPWKLEKGGRLGFAAEYSGEAINGSFSRWDATIVFDPEDLPGSSIRATIDLASVDSGDSQRDDMLRSDSFFAVGAHPKAQFVSTSIKEAGQGRYVANGTLSLHGQRKPMALRFALKISGDKATATGNATLQRLSFGVGEAEWSATDQLKDAVGVNFNIKATRQAP</sequence>
<feature type="transmembrane region" description="Helical" evidence="14">
    <location>
        <begin position="12"/>
        <end position="33"/>
    </location>
</feature>
<reference evidence="16 17" key="1">
    <citation type="submission" date="2014-10" db="EMBL/GenBank/DDBJ databases">
        <title>Draft genome sequence of Novosphingobium subterraneum DSM 12447.</title>
        <authorList>
            <person name="Gan H.M."/>
            <person name="Gan H.Y."/>
            <person name="Savka M.A."/>
        </authorList>
    </citation>
    <scope>NUCLEOTIDE SEQUENCE [LARGE SCALE GENOMIC DNA]</scope>
    <source>
        <strain evidence="16 17">DSM 12447</strain>
    </source>
</reference>
<dbReference type="GO" id="GO:0020037">
    <property type="term" value="F:heme binding"/>
    <property type="evidence" value="ECO:0007669"/>
    <property type="project" value="TreeGrafter"/>
</dbReference>
<dbReference type="Pfam" id="PF01292">
    <property type="entry name" value="Ni_hydr_CYTB"/>
    <property type="match status" value="1"/>
</dbReference>
<keyword evidence="3" id="KW-0813">Transport</keyword>
<evidence type="ECO:0000313" key="17">
    <source>
        <dbReference type="Proteomes" id="UP000031338"/>
    </source>
</evidence>
<dbReference type="InterPro" id="IPR007372">
    <property type="entry name" value="Lipid/polyisoprenoid-bd_YceI"/>
</dbReference>
<evidence type="ECO:0000256" key="7">
    <source>
        <dbReference type="ARBA" id="ARBA00022723"/>
    </source>
</evidence>
<dbReference type="InterPro" id="IPR036761">
    <property type="entry name" value="TTHA0802/YceI-like_sf"/>
</dbReference>
<protein>
    <submittedName>
        <fullName evidence="16">Cytochrome b561</fullName>
    </submittedName>
</protein>
<proteinExistence type="inferred from homology"/>
<dbReference type="RefSeq" id="WP_039333936.1">
    <property type="nucleotide sequence ID" value="NZ_JRVC01000008.1"/>
</dbReference>
<evidence type="ECO:0000256" key="1">
    <source>
        <dbReference type="ARBA" id="ARBA00001970"/>
    </source>
</evidence>
<dbReference type="AlphaFoldDB" id="A0A0B9ABQ9"/>
<feature type="transmembrane region" description="Helical" evidence="14">
    <location>
        <begin position="82"/>
        <end position="109"/>
    </location>
</feature>
<dbReference type="GO" id="GO:0009055">
    <property type="term" value="F:electron transfer activity"/>
    <property type="evidence" value="ECO:0007669"/>
    <property type="project" value="InterPro"/>
</dbReference>
<dbReference type="EMBL" id="JRVC01000008">
    <property type="protein sequence ID" value="KHS46765.1"/>
    <property type="molecule type" value="Genomic_DNA"/>
</dbReference>
<feature type="transmembrane region" description="Helical" evidence="14">
    <location>
        <begin position="53"/>
        <end position="70"/>
    </location>
</feature>
<dbReference type="PANTHER" id="PTHR30529:SF1">
    <property type="entry name" value="CYTOCHROME B561 HOMOLOG 2"/>
    <property type="match status" value="1"/>
</dbReference>
<dbReference type="GO" id="GO:0046872">
    <property type="term" value="F:metal ion binding"/>
    <property type="evidence" value="ECO:0007669"/>
    <property type="project" value="UniProtKB-KW"/>
</dbReference>
<evidence type="ECO:0000256" key="6">
    <source>
        <dbReference type="ARBA" id="ARBA00022692"/>
    </source>
</evidence>
<evidence type="ECO:0000256" key="3">
    <source>
        <dbReference type="ARBA" id="ARBA00022448"/>
    </source>
</evidence>
<dbReference type="GO" id="GO:0022904">
    <property type="term" value="P:respiratory electron transport chain"/>
    <property type="evidence" value="ECO:0007669"/>
    <property type="project" value="InterPro"/>
</dbReference>
<evidence type="ECO:0000256" key="11">
    <source>
        <dbReference type="ARBA" id="ARBA00023136"/>
    </source>
</evidence>
<keyword evidence="5" id="KW-0349">Heme</keyword>
<evidence type="ECO:0000313" key="16">
    <source>
        <dbReference type="EMBL" id="KHS46765.1"/>
    </source>
</evidence>
<name>A0A0B9ABQ9_9SPHN</name>
<dbReference type="SUPFAM" id="SSF101874">
    <property type="entry name" value="YceI-like"/>
    <property type="match status" value="1"/>
</dbReference>
<feature type="domain" description="Lipid/polyisoprenoid-binding YceI-like" evidence="15">
    <location>
        <begin position="259"/>
        <end position="418"/>
    </location>
</feature>
<evidence type="ECO:0000256" key="12">
    <source>
        <dbReference type="ARBA" id="ARBA00037975"/>
    </source>
</evidence>
<keyword evidence="11 14" id="KW-0472">Membrane</keyword>
<dbReference type="InterPro" id="IPR011577">
    <property type="entry name" value="Cyt_b561_bac/Ni-Hgenase"/>
</dbReference>
<dbReference type="SMART" id="SM00867">
    <property type="entry name" value="YceI"/>
    <property type="match status" value="1"/>
</dbReference>
<keyword evidence="7" id="KW-0479">Metal-binding</keyword>
<evidence type="ECO:0000256" key="9">
    <source>
        <dbReference type="ARBA" id="ARBA00022989"/>
    </source>
</evidence>
<evidence type="ECO:0000256" key="4">
    <source>
        <dbReference type="ARBA" id="ARBA00022475"/>
    </source>
</evidence>
<dbReference type="Gene3D" id="2.40.128.110">
    <property type="entry name" value="Lipid/polyisoprenoid-binding, YceI-like"/>
    <property type="match status" value="1"/>
</dbReference>
<keyword evidence="4" id="KW-1003">Cell membrane</keyword>
<comment type="caution">
    <text evidence="16">The sequence shown here is derived from an EMBL/GenBank/DDBJ whole genome shotgun (WGS) entry which is preliminary data.</text>
</comment>
<evidence type="ECO:0000256" key="8">
    <source>
        <dbReference type="ARBA" id="ARBA00022982"/>
    </source>
</evidence>
<keyword evidence="6 14" id="KW-0812">Transmembrane</keyword>
<evidence type="ECO:0000256" key="5">
    <source>
        <dbReference type="ARBA" id="ARBA00022617"/>
    </source>
</evidence>
<comment type="cofactor">
    <cofactor evidence="1">
        <name>heme b</name>
        <dbReference type="ChEBI" id="CHEBI:60344"/>
    </cofactor>
</comment>
<gene>
    <name evidence="16" type="ORF">NJ75_02001</name>
</gene>
<keyword evidence="17" id="KW-1185">Reference proteome</keyword>
<dbReference type="Proteomes" id="UP000031338">
    <property type="component" value="Unassembled WGS sequence"/>
</dbReference>
<evidence type="ECO:0000256" key="13">
    <source>
        <dbReference type="SAM" id="MobiDB-lite"/>
    </source>
</evidence>
<comment type="similarity">
    <text evidence="12">Belongs to the cytochrome b561 family.</text>
</comment>
<evidence type="ECO:0000256" key="10">
    <source>
        <dbReference type="ARBA" id="ARBA00023004"/>
    </source>
</evidence>
<dbReference type="PANTHER" id="PTHR30529">
    <property type="entry name" value="CYTOCHROME B561"/>
    <property type="match status" value="1"/>
</dbReference>
<comment type="subcellular location">
    <subcellularLocation>
        <location evidence="2">Cell membrane</location>
        <topology evidence="2">Multi-pass membrane protein</topology>
    </subcellularLocation>
</comment>
<organism evidence="16 17">
    <name type="scientific">Novosphingobium subterraneum</name>
    <dbReference type="NCBI Taxonomy" id="48936"/>
    <lineage>
        <taxon>Bacteria</taxon>
        <taxon>Pseudomonadati</taxon>
        <taxon>Pseudomonadota</taxon>
        <taxon>Alphaproteobacteria</taxon>
        <taxon>Sphingomonadales</taxon>
        <taxon>Sphingomonadaceae</taxon>
        <taxon>Novosphingobium</taxon>
    </lineage>
</organism>
<dbReference type="InterPro" id="IPR016174">
    <property type="entry name" value="Di-haem_cyt_TM"/>
</dbReference>
<dbReference type="GO" id="GO:0005886">
    <property type="term" value="C:plasma membrane"/>
    <property type="evidence" value="ECO:0007669"/>
    <property type="project" value="UniProtKB-SubCell"/>
</dbReference>
<keyword evidence="8" id="KW-0249">Electron transport</keyword>
<dbReference type="Pfam" id="PF04264">
    <property type="entry name" value="YceI"/>
    <property type="match status" value="1"/>
</dbReference>
<dbReference type="SUPFAM" id="SSF81342">
    <property type="entry name" value="Transmembrane di-heme cytochromes"/>
    <property type="match status" value="1"/>
</dbReference>
<keyword evidence="10" id="KW-0408">Iron</keyword>
<feature type="transmembrane region" description="Helical" evidence="14">
    <location>
        <begin position="184"/>
        <end position="209"/>
    </location>
</feature>